<keyword evidence="3" id="KW-0804">Transcription</keyword>
<feature type="domain" description="HTH araC/xylS-type" evidence="4">
    <location>
        <begin position="173"/>
        <end position="273"/>
    </location>
</feature>
<dbReference type="PANTHER" id="PTHR43280:SF2">
    <property type="entry name" value="HTH-TYPE TRANSCRIPTIONAL REGULATOR EXSA"/>
    <property type="match status" value="1"/>
</dbReference>
<dbReference type="EMBL" id="CP013690">
    <property type="protein sequence ID" value="ALU24712.1"/>
    <property type="molecule type" value="Genomic_DNA"/>
</dbReference>
<evidence type="ECO:0000256" key="3">
    <source>
        <dbReference type="ARBA" id="ARBA00023163"/>
    </source>
</evidence>
<sequence length="277" mass="32504">MAKENIYQPFEVFYEKVDSCPLQNRQFNFFEFVFVISGEGTHTVNGNKSKITMGDLYLITPEDKHSFDLTAQSEFVVIRVNDEYIKQYNAANINHLECVLYYATHLPTSIITDEEDKHIIHKIVECLILSIQNTKTCNCDLQRQYINAIMIIATRNLMNYIPENLTTKEQKVLDIISYIQQNIYDLKRLTAQVIGQEFGLAPSYIGNYFFNQCGETMQQYITTYRLKLIKQRLLFSDLRIGEIASEFTFTDESHANKFFKKHEEMSMSAYRKTHQKR</sequence>
<evidence type="ECO:0000256" key="1">
    <source>
        <dbReference type="ARBA" id="ARBA00023015"/>
    </source>
</evidence>
<dbReference type="GO" id="GO:0043565">
    <property type="term" value="F:sequence-specific DNA binding"/>
    <property type="evidence" value="ECO:0007669"/>
    <property type="project" value="InterPro"/>
</dbReference>
<protein>
    <submittedName>
        <fullName evidence="5">AraC family transcriptional regulator</fullName>
    </submittedName>
</protein>
<dbReference type="InterPro" id="IPR014710">
    <property type="entry name" value="RmlC-like_jellyroll"/>
</dbReference>
<dbReference type="InterPro" id="IPR011051">
    <property type="entry name" value="RmlC_Cupin_sf"/>
</dbReference>
<keyword evidence="1" id="KW-0805">Transcription regulation</keyword>
<dbReference type="SUPFAM" id="SSF46689">
    <property type="entry name" value="Homeodomain-like"/>
    <property type="match status" value="1"/>
</dbReference>
<dbReference type="GO" id="GO:0003700">
    <property type="term" value="F:DNA-binding transcription factor activity"/>
    <property type="evidence" value="ECO:0007669"/>
    <property type="project" value="InterPro"/>
</dbReference>
<evidence type="ECO:0000313" key="5">
    <source>
        <dbReference type="EMBL" id="ALU24712.1"/>
    </source>
</evidence>
<dbReference type="KEGG" id="mod:AS202_00180"/>
<dbReference type="Gene3D" id="2.60.120.10">
    <property type="entry name" value="Jelly Rolls"/>
    <property type="match status" value="1"/>
</dbReference>
<dbReference type="Pfam" id="PF07883">
    <property type="entry name" value="Cupin_2"/>
    <property type="match status" value="1"/>
</dbReference>
<dbReference type="Proteomes" id="UP000069030">
    <property type="component" value="Chromosome"/>
</dbReference>
<dbReference type="InterPro" id="IPR013096">
    <property type="entry name" value="Cupin_2"/>
</dbReference>
<dbReference type="SUPFAM" id="SSF51182">
    <property type="entry name" value="RmlC-like cupins"/>
    <property type="match status" value="1"/>
</dbReference>
<name>A0AAI8C2E3_9FLAO</name>
<proteinExistence type="predicted"/>
<dbReference type="AlphaFoldDB" id="A0AAI8C2E3"/>
<reference evidence="5 6" key="1">
    <citation type="journal article" date="2016" name="J. Zhejiang Univ. Sci. B">
        <title>Antibiotic resistance mechanisms of Myroides sp.</title>
        <authorList>
            <person name="Hu S."/>
            <person name="Yuan S."/>
            <person name="Qu H."/>
            <person name="Jiang T."/>
            <person name="Zhou Y."/>
            <person name="Wang M."/>
            <person name="Ming D."/>
        </authorList>
    </citation>
    <scope>NUCLEOTIDE SEQUENCE [LARGE SCALE GENOMIC DNA]</scope>
    <source>
        <strain evidence="5 6">PR63039</strain>
    </source>
</reference>
<evidence type="ECO:0000256" key="2">
    <source>
        <dbReference type="ARBA" id="ARBA00023125"/>
    </source>
</evidence>
<evidence type="ECO:0000313" key="6">
    <source>
        <dbReference type="Proteomes" id="UP000069030"/>
    </source>
</evidence>
<dbReference type="InterPro" id="IPR018060">
    <property type="entry name" value="HTH_AraC"/>
</dbReference>
<dbReference type="PANTHER" id="PTHR43280">
    <property type="entry name" value="ARAC-FAMILY TRANSCRIPTIONAL REGULATOR"/>
    <property type="match status" value="1"/>
</dbReference>
<organism evidence="5 6">
    <name type="scientific">Myroides odoratimimus</name>
    <dbReference type="NCBI Taxonomy" id="76832"/>
    <lineage>
        <taxon>Bacteria</taxon>
        <taxon>Pseudomonadati</taxon>
        <taxon>Bacteroidota</taxon>
        <taxon>Flavobacteriia</taxon>
        <taxon>Flavobacteriales</taxon>
        <taxon>Flavobacteriaceae</taxon>
        <taxon>Myroides</taxon>
    </lineage>
</organism>
<accession>A0AAI8C2E3</accession>
<dbReference type="RefSeq" id="WP_058698980.1">
    <property type="nucleotide sequence ID" value="NZ_CP013690.1"/>
</dbReference>
<dbReference type="Gene3D" id="1.10.10.60">
    <property type="entry name" value="Homeodomain-like"/>
    <property type="match status" value="2"/>
</dbReference>
<evidence type="ECO:0000259" key="4">
    <source>
        <dbReference type="PROSITE" id="PS01124"/>
    </source>
</evidence>
<dbReference type="SMART" id="SM00342">
    <property type="entry name" value="HTH_ARAC"/>
    <property type="match status" value="1"/>
</dbReference>
<dbReference type="PROSITE" id="PS01124">
    <property type="entry name" value="HTH_ARAC_FAMILY_2"/>
    <property type="match status" value="1"/>
</dbReference>
<gene>
    <name evidence="5" type="ORF">AS202_00180</name>
</gene>
<dbReference type="InterPro" id="IPR009057">
    <property type="entry name" value="Homeodomain-like_sf"/>
</dbReference>
<keyword evidence="2" id="KW-0238">DNA-binding</keyword>
<dbReference type="Pfam" id="PF12833">
    <property type="entry name" value="HTH_18"/>
    <property type="match status" value="1"/>
</dbReference>